<keyword evidence="3" id="KW-1003">Cell membrane</keyword>
<accession>A0A8J2VKC7</accession>
<keyword evidence="8" id="KW-0406">Ion transport</keyword>
<dbReference type="RefSeq" id="WP_188648801.1">
    <property type="nucleotide sequence ID" value="NZ_BMHQ01000013.1"/>
</dbReference>
<sequence length="450" mass="48574">MNGQQKLFNRCTASQILVMGFAGTILIGALLLSLPISTEDGQSVSFIDALFTATSAVCVTGLVVVNTAATYNTFGEGVILTLIQVGGLGFMSFATLIAVLLRKKISVKERIVIQESFGHHGMGGMVRLVLNVVVITFIIEGIGAFLLALRWVPMYGWKTGIYYAIFHSVSAFNNAGFDLFGGKDRFVSLMGFVGDPLINFTVAALIILGGIGFIVIVELYQYRWRKRMSLHTKLVLSVTGILLAAGTLLILLIEWSNPKTLGSQPWPVKMMAAAFQAVTPRTAGYNTIDMAGMYPATQFLMILLMVIGASPSSTGGGIKTTTFAAIILAVWGMIRGHQDCVTYKRRIPHEQVYRALTVTVAALTLIITVTMILTITEKTDVLMALFETSSAFGTVGLTLGLTPHLSVIGKLLITFTMFAGRVGPLTIAIAVASRRDKPPYRHPEEQPLVG</sequence>
<keyword evidence="7 10" id="KW-1133">Transmembrane helix</keyword>
<comment type="subcellular location">
    <subcellularLocation>
        <location evidence="1">Cell membrane</location>
        <topology evidence="1">Multi-pass membrane protein</topology>
    </subcellularLocation>
</comment>
<reference evidence="11" key="2">
    <citation type="submission" date="2020-09" db="EMBL/GenBank/DDBJ databases">
        <authorList>
            <person name="Sun Q."/>
            <person name="Zhou Y."/>
        </authorList>
    </citation>
    <scope>NUCLEOTIDE SEQUENCE</scope>
    <source>
        <strain evidence="11">CGMCC 1.15179</strain>
    </source>
</reference>
<evidence type="ECO:0000256" key="10">
    <source>
        <dbReference type="SAM" id="Phobius"/>
    </source>
</evidence>
<gene>
    <name evidence="11" type="ORF">GCM10011571_31000</name>
</gene>
<protein>
    <submittedName>
        <fullName evidence="11">Potassium uptake protein, TrkH family</fullName>
    </submittedName>
</protein>
<evidence type="ECO:0000313" key="11">
    <source>
        <dbReference type="EMBL" id="GGE26597.1"/>
    </source>
</evidence>
<dbReference type="InterPro" id="IPR004772">
    <property type="entry name" value="TrkH"/>
</dbReference>
<feature type="transmembrane region" description="Helical" evidence="10">
    <location>
        <begin position="77"/>
        <end position="101"/>
    </location>
</feature>
<dbReference type="EMBL" id="BMHQ01000013">
    <property type="protein sequence ID" value="GGE26597.1"/>
    <property type="molecule type" value="Genomic_DNA"/>
</dbReference>
<evidence type="ECO:0000313" key="12">
    <source>
        <dbReference type="Proteomes" id="UP000625210"/>
    </source>
</evidence>
<reference evidence="11" key="1">
    <citation type="journal article" date="2014" name="Int. J. Syst. Evol. Microbiol.">
        <title>Complete genome sequence of Corynebacterium casei LMG S-19264T (=DSM 44701T), isolated from a smear-ripened cheese.</title>
        <authorList>
            <consortium name="US DOE Joint Genome Institute (JGI-PGF)"/>
            <person name="Walter F."/>
            <person name="Albersmeier A."/>
            <person name="Kalinowski J."/>
            <person name="Ruckert C."/>
        </authorList>
    </citation>
    <scope>NUCLEOTIDE SEQUENCE</scope>
    <source>
        <strain evidence="11">CGMCC 1.15179</strain>
    </source>
</reference>
<dbReference type="GO" id="GO:0005886">
    <property type="term" value="C:plasma membrane"/>
    <property type="evidence" value="ECO:0007669"/>
    <property type="project" value="UniProtKB-SubCell"/>
</dbReference>
<keyword evidence="2" id="KW-0813">Transport</keyword>
<evidence type="ECO:0000256" key="7">
    <source>
        <dbReference type="ARBA" id="ARBA00022989"/>
    </source>
</evidence>
<feature type="transmembrane region" description="Helical" evidence="10">
    <location>
        <begin position="197"/>
        <end position="222"/>
    </location>
</feature>
<feature type="transmembrane region" description="Helical" evidence="10">
    <location>
        <begin position="12"/>
        <end position="34"/>
    </location>
</feature>
<evidence type="ECO:0000256" key="5">
    <source>
        <dbReference type="ARBA" id="ARBA00022692"/>
    </source>
</evidence>
<dbReference type="AlphaFoldDB" id="A0A8J2VKC7"/>
<organism evidence="11 12">
    <name type="scientific">Marinithermofilum abyssi</name>
    <dbReference type="NCBI Taxonomy" id="1571185"/>
    <lineage>
        <taxon>Bacteria</taxon>
        <taxon>Bacillati</taxon>
        <taxon>Bacillota</taxon>
        <taxon>Bacilli</taxon>
        <taxon>Bacillales</taxon>
        <taxon>Thermoactinomycetaceae</taxon>
        <taxon>Marinithermofilum</taxon>
    </lineage>
</organism>
<feature type="transmembrane region" description="Helical" evidence="10">
    <location>
        <begin position="234"/>
        <end position="253"/>
    </location>
</feature>
<keyword evidence="9 10" id="KW-0472">Membrane</keyword>
<dbReference type="NCBIfam" id="TIGR00933">
    <property type="entry name" value="2a38"/>
    <property type="match status" value="1"/>
</dbReference>
<dbReference type="GO" id="GO:0015379">
    <property type="term" value="F:potassium:chloride symporter activity"/>
    <property type="evidence" value="ECO:0007669"/>
    <property type="project" value="InterPro"/>
</dbReference>
<evidence type="ECO:0000256" key="4">
    <source>
        <dbReference type="ARBA" id="ARBA00022538"/>
    </source>
</evidence>
<proteinExistence type="predicted"/>
<feature type="transmembrane region" description="Helical" evidence="10">
    <location>
        <begin position="354"/>
        <end position="374"/>
    </location>
</feature>
<comment type="caution">
    <text evidence="11">The sequence shown here is derived from an EMBL/GenBank/DDBJ whole genome shotgun (WGS) entry which is preliminary data.</text>
</comment>
<dbReference type="Pfam" id="PF02386">
    <property type="entry name" value="TrkH"/>
    <property type="match status" value="1"/>
</dbReference>
<name>A0A8J2VKC7_9BACL</name>
<dbReference type="Proteomes" id="UP000625210">
    <property type="component" value="Unassembled WGS sequence"/>
</dbReference>
<dbReference type="PANTHER" id="PTHR32024:SF1">
    <property type="entry name" value="KTR SYSTEM POTASSIUM UPTAKE PROTEIN B"/>
    <property type="match status" value="1"/>
</dbReference>
<evidence type="ECO:0000256" key="3">
    <source>
        <dbReference type="ARBA" id="ARBA00022475"/>
    </source>
</evidence>
<keyword evidence="4" id="KW-0633">Potassium transport</keyword>
<evidence type="ECO:0000256" key="8">
    <source>
        <dbReference type="ARBA" id="ARBA00023065"/>
    </source>
</evidence>
<feature type="transmembrane region" description="Helical" evidence="10">
    <location>
        <begin position="407"/>
        <end position="432"/>
    </location>
</feature>
<keyword evidence="6" id="KW-0630">Potassium</keyword>
<evidence type="ECO:0000256" key="6">
    <source>
        <dbReference type="ARBA" id="ARBA00022958"/>
    </source>
</evidence>
<evidence type="ECO:0000256" key="2">
    <source>
        <dbReference type="ARBA" id="ARBA00022448"/>
    </source>
</evidence>
<evidence type="ECO:0000256" key="9">
    <source>
        <dbReference type="ARBA" id="ARBA00023136"/>
    </source>
</evidence>
<feature type="transmembrane region" description="Helical" evidence="10">
    <location>
        <begin position="46"/>
        <end position="65"/>
    </location>
</feature>
<dbReference type="PANTHER" id="PTHR32024">
    <property type="entry name" value="TRK SYSTEM POTASSIUM UPTAKE PROTEIN TRKG-RELATED"/>
    <property type="match status" value="1"/>
</dbReference>
<feature type="transmembrane region" description="Helical" evidence="10">
    <location>
        <begin position="316"/>
        <end position="334"/>
    </location>
</feature>
<keyword evidence="12" id="KW-1185">Reference proteome</keyword>
<evidence type="ECO:0000256" key="1">
    <source>
        <dbReference type="ARBA" id="ARBA00004651"/>
    </source>
</evidence>
<keyword evidence="5 10" id="KW-0812">Transmembrane</keyword>
<feature type="transmembrane region" description="Helical" evidence="10">
    <location>
        <begin position="128"/>
        <end position="149"/>
    </location>
</feature>
<dbReference type="InterPro" id="IPR003445">
    <property type="entry name" value="Cat_transpt"/>
</dbReference>